<dbReference type="PANTHER" id="PTHR15201:SF1">
    <property type="entry name" value="MEDIATOR OF RNA POLYMERASE II TRANSCRIPTION SUBUNIT 26"/>
    <property type="match status" value="1"/>
</dbReference>
<evidence type="ECO:0000256" key="4">
    <source>
        <dbReference type="ARBA" id="ARBA00023015"/>
    </source>
</evidence>
<sequence length="675" mass="69388">MQCSPHDIKEQLVRALDQDYNVVDMVAVLNCISSLESLPIRREDLERTRLGRVINELRKRTSDVALQRRAKDLVRSWRRLLDENPPAVGLGSTPNGTVHHLHTPHTPHTPHAAQKVSSPALSGGVPATPATSLGASHGGSSGGGGGSGHGGHTRVAQLQMQSGVGVGVGVGAGSHHGGRTSPALSSSVSNSPVLRTRNGSGFKPVSPAVPTGSPSPNAVAPLASHAGGVTAGQPSTPPSASNAHKAPNRNSVANKRLRKADMNSSPPEAGPVGSAGTGSSVAKRGRQVNGFDSLLPGSISGLGDAATGASSGGTAKAAGNAGASTIPSGNSAFESLVRPDSRTGSVHSDDAASNGASGIGGNVSSTGSGGNGSGTPATRIVPKVKTTQQLIDELKAKSGVNVSIDDVVKEPPPPDRGISPAVAAAKGRRGRPPTHARDSPPVTSSLPLARQAAVNNAAFNRLLNGGTSDRELTQNKTELMDRFLLSSPQSQSDDSNHLPASNSTNAQATTTTTTTLTALTNGHHSGHHSSSSMLSRLANGMAPTSDAASEKRPAPTGPSGAPLVSYDNVDADINRILSKLPPLPADVYDWRPTNGPEAEQELTTDGIQSSSSVFPARSSAAPTEEELERISNGRWPCVNGNYDMHGEWRPWNELMMARSAGEEPLPVLPYVDIEW</sequence>
<dbReference type="Pfam" id="PF08711">
    <property type="entry name" value="Med26"/>
    <property type="match status" value="1"/>
</dbReference>
<feature type="region of interest" description="Disordered" evidence="11">
    <location>
        <begin position="304"/>
        <end position="383"/>
    </location>
</feature>
<comment type="similarity">
    <text evidence="2">Belongs to the Mediator complex subunit 26 family.</text>
</comment>
<evidence type="ECO:0000313" key="14">
    <source>
        <dbReference type="Proteomes" id="UP000594260"/>
    </source>
</evidence>
<evidence type="ECO:0000256" key="8">
    <source>
        <dbReference type="ARBA" id="ARBA00030125"/>
    </source>
</evidence>
<feature type="region of interest" description="Disordered" evidence="11">
    <location>
        <begin position="166"/>
        <end position="283"/>
    </location>
</feature>
<dbReference type="Gene3D" id="1.20.930.10">
    <property type="entry name" value="Conserved domain common to transcription factors TFIIS, elongin A, CRSP70"/>
    <property type="match status" value="1"/>
</dbReference>
<feature type="domain" description="TFIIS N-terminal" evidence="12">
    <location>
        <begin position="10"/>
        <end position="84"/>
    </location>
</feature>
<reference evidence="13" key="1">
    <citation type="submission" date="2021-01" db="UniProtKB">
        <authorList>
            <consortium name="EnsemblMetazoa"/>
        </authorList>
    </citation>
    <scope>IDENTIFICATION</scope>
</reference>
<protein>
    <recommendedName>
        <fullName evidence="3">Mediator of RNA polymerase II transcription subunit 26</fullName>
    </recommendedName>
    <alternativeName>
        <fullName evidence="8">Cofactor required for Sp1 transcriptional activation subunit 7</fullName>
    </alternativeName>
    <alternativeName>
        <fullName evidence="9">Mediator complex subunit 26</fullName>
    </alternativeName>
</protein>
<dbReference type="OMA" id="DRICNEQ"/>
<organism evidence="13 14">
    <name type="scientific">Varroa destructor</name>
    <name type="common">Honeybee mite</name>
    <dbReference type="NCBI Taxonomy" id="109461"/>
    <lineage>
        <taxon>Eukaryota</taxon>
        <taxon>Metazoa</taxon>
        <taxon>Ecdysozoa</taxon>
        <taxon>Arthropoda</taxon>
        <taxon>Chelicerata</taxon>
        <taxon>Arachnida</taxon>
        <taxon>Acari</taxon>
        <taxon>Parasitiformes</taxon>
        <taxon>Mesostigmata</taxon>
        <taxon>Gamasina</taxon>
        <taxon>Dermanyssoidea</taxon>
        <taxon>Varroidae</taxon>
        <taxon>Varroa</taxon>
    </lineage>
</organism>
<dbReference type="InterPro" id="IPR035441">
    <property type="entry name" value="TFIIS/LEDGF_dom_sf"/>
</dbReference>
<feature type="compositionally biased region" description="Polar residues" evidence="11">
    <location>
        <begin position="232"/>
        <end position="253"/>
    </location>
</feature>
<dbReference type="KEGG" id="vde:111246024"/>
<keyword evidence="6" id="KW-0804">Transcription</keyword>
<dbReference type="PANTHER" id="PTHR15201">
    <property type="entry name" value="CRSP70"/>
    <property type="match status" value="1"/>
</dbReference>
<evidence type="ECO:0000256" key="1">
    <source>
        <dbReference type="ARBA" id="ARBA00004123"/>
    </source>
</evidence>
<feature type="compositionally biased region" description="Gly residues" evidence="11">
    <location>
        <begin position="166"/>
        <end position="175"/>
    </location>
</feature>
<feature type="compositionally biased region" description="Low complexity" evidence="11">
    <location>
        <begin position="609"/>
        <end position="621"/>
    </location>
</feature>
<feature type="compositionally biased region" description="Gly residues" evidence="11">
    <location>
        <begin position="357"/>
        <end position="373"/>
    </location>
</feature>
<keyword evidence="4" id="KW-0805">Transcription regulation</keyword>
<dbReference type="GO" id="GO:0070847">
    <property type="term" value="C:core mediator complex"/>
    <property type="evidence" value="ECO:0007669"/>
    <property type="project" value="TreeGrafter"/>
</dbReference>
<evidence type="ECO:0000256" key="2">
    <source>
        <dbReference type="ARBA" id="ARBA00009681"/>
    </source>
</evidence>
<dbReference type="OrthoDB" id="550309at2759"/>
<feature type="compositionally biased region" description="Low complexity" evidence="11">
    <location>
        <begin position="500"/>
        <end position="532"/>
    </location>
</feature>
<dbReference type="InterPro" id="IPR031416">
    <property type="entry name" value="Med26_C"/>
</dbReference>
<keyword evidence="5" id="KW-0010">Activator</keyword>
<evidence type="ECO:0000313" key="13">
    <source>
        <dbReference type="EnsemblMetazoa" id="XP_022650932"/>
    </source>
</evidence>
<dbReference type="GO" id="GO:0006357">
    <property type="term" value="P:regulation of transcription by RNA polymerase II"/>
    <property type="evidence" value="ECO:0007669"/>
    <property type="project" value="InterPro"/>
</dbReference>
<evidence type="ECO:0000256" key="10">
    <source>
        <dbReference type="PROSITE-ProRule" id="PRU00649"/>
    </source>
</evidence>
<name>A0A7M7JFB7_VARDE</name>
<feature type="region of interest" description="Disordered" evidence="11">
    <location>
        <begin position="405"/>
        <end position="444"/>
    </location>
</feature>
<dbReference type="EnsemblMetazoa" id="XM_022795197">
    <property type="protein sequence ID" value="XP_022650932"/>
    <property type="gene ID" value="LOC111246024"/>
</dbReference>
<feature type="region of interest" description="Disordered" evidence="11">
    <location>
        <begin position="595"/>
        <end position="627"/>
    </location>
</feature>
<evidence type="ECO:0000256" key="11">
    <source>
        <dbReference type="SAM" id="MobiDB-lite"/>
    </source>
</evidence>
<comment type="subcellular location">
    <subcellularLocation>
        <location evidence="1 10">Nucleus</location>
    </subcellularLocation>
</comment>
<feature type="compositionally biased region" description="Low complexity" evidence="11">
    <location>
        <begin position="304"/>
        <end position="325"/>
    </location>
</feature>
<evidence type="ECO:0000256" key="5">
    <source>
        <dbReference type="ARBA" id="ARBA00023159"/>
    </source>
</evidence>
<keyword evidence="7 10" id="KW-0539">Nucleus</keyword>
<dbReference type="GO" id="GO:0010628">
    <property type="term" value="P:positive regulation of gene expression"/>
    <property type="evidence" value="ECO:0007669"/>
    <property type="project" value="TreeGrafter"/>
</dbReference>
<dbReference type="Pfam" id="PF15693">
    <property type="entry name" value="Med26_C"/>
    <property type="match status" value="1"/>
</dbReference>
<dbReference type="PROSITE" id="PS51319">
    <property type="entry name" value="TFIIS_N"/>
    <property type="match status" value="1"/>
</dbReference>
<dbReference type="InterPro" id="IPR042376">
    <property type="entry name" value="MED26"/>
</dbReference>
<evidence type="ECO:0000259" key="12">
    <source>
        <dbReference type="PROSITE" id="PS51319"/>
    </source>
</evidence>
<feature type="compositionally biased region" description="Gly residues" evidence="11">
    <location>
        <begin position="136"/>
        <end position="150"/>
    </location>
</feature>
<dbReference type="Proteomes" id="UP000594260">
    <property type="component" value="Unplaced"/>
</dbReference>
<dbReference type="AlphaFoldDB" id="A0A7M7JFB7"/>
<proteinExistence type="inferred from homology"/>
<keyword evidence="14" id="KW-1185">Reference proteome</keyword>
<feature type="region of interest" description="Disordered" evidence="11">
    <location>
        <begin position="83"/>
        <end position="153"/>
    </location>
</feature>
<dbReference type="GeneID" id="111246024"/>
<accession>A0A7M7JFB7</accession>
<evidence type="ECO:0000256" key="9">
    <source>
        <dbReference type="ARBA" id="ARBA00031968"/>
    </source>
</evidence>
<dbReference type="CDD" id="cd00183">
    <property type="entry name" value="TFIIS_I"/>
    <property type="match status" value="1"/>
</dbReference>
<evidence type="ECO:0000256" key="3">
    <source>
        <dbReference type="ARBA" id="ARBA00019686"/>
    </source>
</evidence>
<dbReference type="InParanoid" id="A0A7M7JFB7"/>
<dbReference type="GO" id="GO:0016592">
    <property type="term" value="C:mediator complex"/>
    <property type="evidence" value="ECO:0007669"/>
    <property type="project" value="InterPro"/>
</dbReference>
<dbReference type="InterPro" id="IPR003617">
    <property type="entry name" value="TFIIS/CRSP70_N_sub"/>
</dbReference>
<dbReference type="InterPro" id="IPR017923">
    <property type="entry name" value="TFIIS_N"/>
</dbReference>
<dbReference type="SMART" id="SM00509">
    <property type="entry name" value="TFS2N"/>
    <property type="match status" value="1"/>
</dbReference>
<dbReference type="GO" id="GO:0003712">
    <property type="term" value="F:transcription coregulator activity"/>
    <property type="evidence" value="ECO:0007669"/>
    <property type="project" value="TreeGrafter"/>
</dbReference>
<dbReference type="SUPFAM" id="SSF47676">
    <property type="entry name" value="Conserved domain common to transcription factors TFIIS, elongin A, CRSP70"/>
    <property type="match status" value="1"/>
</dbReference>
<dbReference type="RefSeq" id="XP_022650932.1">
    <property type="nucleotide sequence ID" value="XM_022795197.1"/>
</dbReference>
<evidence type="ECO:0000256" key="7">
    <source>
        <dbReference type="ARBA" id="ARBA00023242"/>
    </source>
</evidence>
<evidence type="ECO:0000256" key="6">
    <source>
        <dbReference type="ARBA" id="ARBA00023163"/>
    </source>
</evidence>
<feature type="region of interest" description="Disordered" evidence="11">
    <location>
        <begin position="486"/>
        <end position="565"/>
    </location>
</feature>
<feature type="compositionally biased region" description="Low complexity" evidence="11">
    <location>
        <begin position="181"/>
        <end position="194"/>
    </location>
</feature>